<evidence type="ECO:0000313" key="3">
    <source>
        <dbReference type="Proteomes" id="UP001497516"/>
    </source>
</evidence>
<protein>
    <submittedName>
        <fullName evidence="2">Uncharacterized protein</fullName>
    </submittedName>
</protein>
<accession>A0AAV2D6P4</accession>
<evidence type="ECO:0000313" key="2">
    <source>
        <dbReference type="EMBL" id="CAL1367213.1"/>
    </source>
</evidence>
<gene>
    <name evidence="2" type="ORF">LTRI10_LOCUS10999</name>
</gene>
<sequence length="126" mass="12734">MGSRRSSGFRPLLLLLVVISLCIHLAHVSVLAAAAAADRTPCSRDHNAVAPEGELRLCESIKRRELSSVSMKGGGGGRGGGGGGRGGGFGFHFGRHRHSGGAELTGASLTGHLALAVILAAALLVC</sequence>
<feature type="chain" id="PRO_5043337475" evidence="1">
    <location>
        <begin position="29"/>
        <end position="126"/>
    </location>
</feature>
<organism evidence="2 3">
    <name type="scientific">Linum trigynum</name>
    <dbReference type="NCBI Taxonomy" id="586398"/>
    <lineage>
        <taxon>Eukaryota</taxon>
        <taxon>Viridiplantae</taxon>
        <taxon>Streptophyta</taxon>
        <taxon>Embryophyta</taxon>
        <taxon>Tracheophyta</taxon>
        <taxon>Spermatophyta</taxon>
        <taxon>Magnoliopsida</taxon>
        <taxon>eudicotyledons</taxon>
        <taxon>Gunneridae</taxon>
        <taxon>Pentapetalae</taxon>
        <taxon>rosids</taxon>
        <taxon>fabids</taxon>
        <taxon>Malpighiales</taxon>
        <taxon>Linaceae</taxon>
        <taxon>Linum</taxon>
    </lineage>
</organism>
<evidence type="ECO:0000256" key="1">
    <source>
        <dbReference type="SAM" id="SignalP"/>
    </source>
</evidence>
<dbReference type="Proteomes" id="UP001497516">
    <property type="component" value="Chromosome 2"/>
</dbReference>
<dbReference type="EMBL" id="OZ034815">
    <property type="protein sequence ID" value="CAL1367213.1"/>
    <property type="molecule type" value="Genomic_DNA"/>
</dbReference>
<reference evidence="2 3" key="1">
    <citation type="submission" date="2024-04" db="EMBL/GenBank/DDBJ databases">
        <authorList>
            <person name="Fracassetti M."/>
        </authorList>
    </citation>
    <scope>NUCLEOTIDE SEQUENCE [LARGE SCALE GENOMIC DNA]</scope>
</reference>
<feature type="signal peptide" evidence="1">
    <location>
        <begin position="1"/>
        <end position="28"/>
    </location>
</feature>
<dbReference type="AlphaFoldDB" id="A0AAV2D6P4"/>
<name>A0AAV2D6P4_9ROSI</name>
<proteinExistence type="predicted"/>
<keyword evidence="3" id="KW-1185">Reference proteome</keyword>
<keyword evidence="1" id="KW-0732">Signal</keyword>